<keyword evidence="8 14" id="KW-0418">Kinase</keyword>
<dbReference type="RefSeq" id="WP_142979749.1">
    <property type="nucleotide sequence ID" value="NZ_RKLU01000003.1"/>
</dbReference>
<dbReference type="Pfam" id="PF02518">
    <property type="entry name" value="HATPase_c"/>
    <property type="match status" value="1"/>
</dbReference>
<evidence type="ECO:0000256" key="3">
    <source>
        <dbReference type="ARBA" id="ARBA00012438"/>
    </source>
</evidence>
<dbReference type="InterPro" id="IPR003594">
    <property type="entry name" value="HATPase_dom"/>
</dbReference>
<keyword evidence="11 12" id="KW-0472">Membrane</keyword>
<dbReference type="PRINTS" id="PR00344">
    <property type="entry name" value="BCTRLSENSOR"/>
</dbReference>
<dbReference type="Gene3D" id="3.30.565.10">
    <property type="entry name" value="Histidine kinase-like ATPase, C-terminal domain"/>
    <property type="match status" value="1"/>
</dbReference>
<evidence type="ECO:0000256" key="10">
    <source>
        <dbReference type="ARBA" id="ARBA00022989"/>
    </source>
</evidence>
<keyword evidence="9" id="KW-0067">ATP-binding</keyword>
<keyword evidence="6 12" id="KW-0812">Transmembrane</keyword>
<dbReference type="SUPFAM" id="SSF55874">
    <property type="entry name" value="ATPase domain of HSP90 chaperone/DNA topoisomerase II/histidine kinase"/>
    <property type="match status" value="1"/>
</dbReference>
<comment type="caution">
    <text evidence="14">The sequence shown here is derived from an EMBL/GenBank/DDBJ whole genome shotgun (WGS) entry which is preliminary data.</text>
</comment>
<keyword evidence="10 12" id="KW-1133">Transmembrane helix</keyword>
<evidence type="ECO:0000256" key="5">
    <source>
        <dbReference type="ARBA" id="ARBA00022679"/>
    </source>
</evidence>
<dbReference type="PANTHER" id="PTHR44936:SF10">
    <property type="entry name" value="SENSOR PROTEIN RSTB"/>
    <property type="match status" value="1"/>
</dbReference>
<dbReference type="EC" id="2.7.13.3" evidence="3"/>
<evidence type="ECO:0000256" key="7">
    <source>
        <dbReference type="ARBA" id="ARBA00022741"/>
    </source>
</evidence>
<dbReference type="OrthoDB" id="3369at2157"/>
<dbReference type="Gene3D" id="3.30.450.20">
    <property type="entry name" value="PAS domain"/>
    <property type="match status" value="1"/>
</dbReference>
<keyword evidence="7" id="KW-0547">Nucleotide-binding</keyword>
<dbReference type="GO" id="GO:0004673">
    <property type="term" value="F:protein histidine kinase activity"/>
    <property type="evidence" value="ECO:0007669"/>
    <property type="project" value="UniProtKB-EC"/>
</dbReference>
<dbReference type="InterPro" id="IPR005467">
    <property type="entry name" value="His_kinase_dom"/>
</dbReference>
<dbReference type="InterPro" id="IPR050980">
    <property type="entry name" value="2C_sensor_his_kinase"/>
</dbReference>
<sequence length="539" mass="58569">MRIKYRFLVAFVLVAAITGGLLFVSFEYYQSELEASVDDRIDDHTADVVTFLDSRLASQRQTTRVAATDSALQAHGTAAQQAALRAFVDRSAFQGASVVDANGMMVAITGVNETEQASLLGESFADRPYVQRALANETTISEPFMADSGNEIVVISTPIRADNGTIVGSLNAAYHLTDTTLFAPLDEGDDAIGLAVTDNGRSLYSTATFDESMTHSQSLTTTDWTVTTHYDSAAVERAFWDLAIVQLLVSVGIIGTITGFGLFVHYSEIRHAERLSRRIENVEDRTYDDDIEFSGPTEWREIGAALDRLSTTLANREQMLVVFNRFLRHNLRNELNVVTGYATELKEEVSDPDAEQQVERITAAAESVLSTAERARFTDQLLDPNRDEREPRELVAILTDEIETVTDEYPDLSVELTTPESVSVPAAETLSVAVRELITNVAVHGGESPTVRLSVTLAADGDAVDIRVADDGPGLPPGEAAVVNGEQEVTPLTHSSGFGLWLANWVVEQHDGELSIPETNDGTTVVIRLPTTPASASDQ</sequence>
<evidence type="ECO:0000256" key="11">
    <source>
        <dbReference type="ARBA" id="ARBA00023136"/>
    </source>
</evidence>
<dbReference type="SMART" id="SM00387">
    <property type="entry name" value="HATPase_c"/>
    <property type="match status" value="1"/>
</dbReference>
<name>A0A8J8TBQ2_9EURY</name>
<evidence type="ECO:0000313" key="15">
    <source>
        <dbReference type="Proteomes" id="UP000705823"/>
    </source>
</evidence>
<keyword evidence="5" id="KW-0808">Transferase</keyword>
<dbReference type="EMBL" id="RKLU01000003">
    <property type="protein sequence ID" value="TQQ81187.1"/>
    <property type="molecule type" value="Genomic_DNA"/>
</dbReference>
<dbReference type="InterPro" id="IPR036890">
    <property type="entry name" value="HATPase_C_sf"/>
</dbReference>
<evidence type="ECO:0000256" key="6">
    <source>
        <dbReference type="ARBA" id="ARBA00022692"/>
    </source>
</evidence>
<dbReference type="CDD" id="cd12914">
    <property type="entry name" value="PDC1_DGC_like"/>
    <property type="match status" value="1"/>
</dbReference>
<evidence type="ECO:0000313" key="14">
    <source>
        <dbReference type="EMBL" id="TQQ81187.1"/>
    </source>
</evidence>
<comment type="subcellular location">
    <subcellularLocation>
        <location evidence="2">Cell membrane</location>
        <topology evidence="2">Multi-pass membrane protein</topology>
    </subcellularLocation>
</comment>
<evidence type="ECO:0000256" key="1">
    <source>
        <dbReference type="ARBA" id="ARBA00000085"/>
    </source>
</evidence>
<feature type="transmembrane region" description="Helical" evidence="12">
    <location>
        <begin position="238"/>
        <end position="264"/>
    </location>
</feature>
<keyword evidence="4" id="KW-1003">Cell membrane</keyword>
<reference evidence="14" key="1">
    <citation type="submission" date="2019-02" db="EMBL/GenBank/DDBJ databases">
        <title>Halonotius sp. a new haloarchaeum isolated from saline soil.</title>
        <authorList>
            <person name="Duran-Viseras A."/>
            <person name="Sanchez-Porro C."/>
            <person name="Ventosa A."/>
        </authorList>
    </citation>
    <scope>NUCLEOTIDE SEQUENCE</scope>
    <source>
        <strain evidence="14">F15B</strain>
    </source>
</reference>
<organism evidence="14 15">
    <name type="scientific">Halonotius terrestris</name>
    <dbReference type="NCBI Taxonomy" id="2487750"/>
    <lineage>
        <taxon>Archaea</taxon>
        <taxon>Methanobacteriati</taxon>
        <taxon>Methanobacteriota</taxon>
        <taxon>Stenosarchaea group</taxon>
        <taxon>Halobacteria</taxon>
        <taxon>Halobacteriales</taxon>
        <taxon>Haloferacaceae</taxon>
        <taxon>Halonotius</taxon>
    </lineage>
</organism>
<dbReference type="Gene3D" id="1.10.287.130">
    <property type="match status" value="1"/>
</dbReference>
<dbReference type="PROSITE" id="PS50109">
    <property type="entry name" value="HIS_KIN"/>
    <property type="match status" value="1"/>
</dbReference>
<dbReference type="PANTHER" id="PTHR44936">
    <property type="entry name" value="SENSOR PROTEIN CREC"/>
    <property type="match status" value="1"/>
</dbReference>
<dbReference type="SUPFAM" id="SSF103190">
    <property type="entry name" value="Sensory domain-like"/>
    <property type="match status" value="1"/>
</dbReference>
<comment type="catalytic activity">
    <reaction evidence="1">
        <text>ATP + protein L-histidine = ADP + protein N-phospho-L-histidine.</text>
        <dbReference type="EC" id="2.7.13.3"/>
    </reaction>
</comment>
<protein>
    <recommendedName>
        <fullName evidence="3">histidine kinase</fullName>
        <ecNumber evidence="3">2.7.13.3</ecNumber>
    </recommendedName>
</protein>
<dbReference type="GO" id="GO:0005886">
    <property type="term" value="C:plasma membrane"/>
    <property type="evidence" value="ECO:0007669"/>
    <property type="project" value="UniProtKB-SubCell"/>
</dbReference>
<proteinExistence type="predicted"/>
<dbReference type="Proteomes" id="UP000705823">
    <property type="component" value="Unassembled WGS sequence"/>
</dbReference>
<dbReference type="Pfam" id="PF02743">
    <property type="entry name" value="dCache_1"/>
    <property type="match status" value="1"/>
</dbReference>
<evidence type="ECO:0000256" key="4">
    <source>
        <dbReference type="ARBA" id="ARBA00022475"/>
    </source>
</evidence>
<evidence type="ECO:0000256" key="12">
    <source>
        <dbReference type="SAM" id="Phobius"/>
    </source>
</evidence>
<dbReference type="AlphaFoldDB" id="A0A8J8TBQ2"/>
<feature type="domain" description="Histidine kinase" evidence="13">
    <location>
        <begin position="326"/>
        <end position="533"/>
    </location>
</feature>
<dbReference type="GO" id="GO:0005524">
    <property type="term" value="F:ATP binding"/>
    <property type="evidence" value="ECO:0007669"/>
    <property type="project" value="UniProtKB-KW"/>
</dbReference>
<keyword evidence="15" id="KW-1185">Reference proteome</keyword>
<evidence type="ECO:0000256" key="9">
    <source>
        <dbReference type="ARBA" id="ARBA00022840"/>
    </source>
</evidence>
<evidence type="ECO:0000256" key="2">
    <source>
        <dbReference type="ARBA" id="ARBA00004651"/>
    </source>
</evidence>
<evidence type="ECO:0000259" key="13">
    <source>
        <dbReference type="PROSITE" id="PS50109"/>
    </source>
</evidence>
<gene>
    <name evidence="14" type="ORF">EGH24_08635</name>
</gene>
<dbReference type="InterPro" id="IPR029151">
    <property type="entry name" value="Sensor-like_sf"/>
</dbReference>
<evidence type="ECO:0000256" key="8">
    <source>
        <dbReference type="ARBA" id="ARBA00022777"/>
    </source>
</evidence>
<accession>A0A8J8TBQ2</accession>
<dbReference type="InterPro" id="IPR004358">
    <property type="entry name" value="Sig_transdc_His_kin-like_C"/>
</dbReference>
<dbReference type="InterPro" id="IPR033479">
    <property type="entry name" value="dCache_1"/>
</dbReference>
<feature type="transmembrane region" description="Helical" evidence="12">
    <location>
        <begin position="7"/>
        <end position="26"/>
    </location>
</feature>